<dbReference type="Proteomes" id="UP000712600">
    <property type="component" value="Unassembled WGS sequence"/>
</dbReference>
<dbReference type="AlphaFoldDB" id="A0A8S9N4S3"/>
<sequence length="167" mass="18086">MVVDLLLSSTHLFQFVHVIDSVIKLDKKKKLDAGGGLIGVVFEGRSTRGGDDNESTRNGYTSEVAMNGLSSTHLLQFVHALDSESERHKKKLDAGGGVTGVVFEGRSTRGGDDDESTRKDSAIAAVSDAEDLEDADEPRMVFHRYKLLQRLSAGPISRAHAVLHLEA</sequence>
<reference evidence="1" key="1">
    <citation type="submission" date="2019-12" db="EMBL/GenBank/DDBJ databases">
        <title>Genome sequencing and annotation of Brassica cretica.</title>
        <authorList>
            <person name="Studholme D.J."/>
            <person name="Sarris P."/>
        </authorList>
    </citation>
    <scope>NUCLEOTIDE SEQUENCE</scope>
    <source>
        <strain evidence="1">PFS-109/04</strain>
        <tissue evidence="1">Leaf</tissue>
    </source>
</reference>
<organism evidence="1 2">
    <name type="scientific">Brassica cretica</name>
    <name type="common">Mustard</name>
    <dbReference type="NCBI Taxonomy" id="69181"/>
    <lineage>
        <taxon>Eukaryota</taxon>
        <taxon>Viridiplantae</taxon>
        <taxon>Streptophyta</taxon>
        <taxon>Embryophyta</taxon>
        <taxon>Tracheophyta</taxon>
        <taxon>Spermatophyta</taxon>
        <taxon>Magnoliopsida</taxon>
        <taxon>eudicotyledons</taxon>
        <taxon>Gunneridae</taxon>
        <taxon>Pentapetalae</taxon>
        <taxon>rosids</taxon>
        <taxon>malvids</taxon>
        <taxon>Brassicales</taxon>
        <taxon>Brassicaceae</taxon>
        <taxon>Brassiceae</taxon>
        <taxon>Brassica</taxon>
    </lineage>
</organism>
<protein>
    <submittedName>
        <fullName evidence="1">Uncharacterized protein</fullName>
    </submittedName>
</protein>
<evidence type="ECO:0000313" key="1">
    <source>
        <dbReference type="EMBL" id="KAF3499050.1"/>
    </source>
</evidence>
<gene>
    <name evidence="1" type="ORF">F2Q69_00042029</name>
</gene>
<proteinExistence type="predicted"/>
<accession>A0A8S9N4S3</accession>
<dbReference type="EMBL" id="QGKX02001621">
    <property type="protein sequence ID" value="KAF3499050.1"/>
    <property type="molecule type" value="Genomic_DNA"/>
</dbReference>
<name>A0A8S9N4S3_BRACR</name>
<comment type="caution">
    <text evidence="1">The sequence shown here is derived from an EMBL/GenBank/DDBJ whole genome shotgun (WGS) entry which is preliminary data.</text>
</comment>
<evidence type="ECO:0000313" key="2">
    <source>
        <dbReference type="Proteomes" id="UP000712600"/>
    </source>
</evidence>